<accession>J3L4F2</accession>
<dbReference type="Gramene" id="OB01G41080.1">
    <property type="protein sequence ID" value="OB01G41080.1"/>
    <property type="gene ID" value="OB01G41080"/>
</dbReference>
<dbReference type="Proteomes" id="UP000006038">
    <property type="component" value="Chromosome 1"/>
</dbReference>
<proteinExistence type="predicted"/>
<evidence type="ECO:0000313" key="2">
    <source>
        <dbReference type="EnsemblPlants" id="OB01G41080.1"/>
    </source>
</evidence>
<organism evidence="2">
    <name type="scientific">Oryza brachyantha</name>
    <name type="common">malo sina</name>
    <dbReference type="NCBI Taxonomy" id="4533"/>
    <lineage>
        <taxon>Eukaryota</taxon>
        <taxon>Viridiplantae</taxon>
        <taxon>Streptophyta</taxon>
        <taxon>Embryophyta</taxon>
        <taxon>Tracheophyta</taxon>
        <taxon>Spermatophyta</taxon>
        <taxon>Magnoliopsida</taxon>
        <taxon>Liliopsida</taxon>
        <taxon>Poales</taxon>
        <taxon>Poaceae</taxon>
        <taxon>BOP clade</taxon>
        <taxon>Oryzoideae</taxon>
        <taxon>Oryzeae</taxon>
        <taxon>Oryzinae</taxon>
        <taxon>Oryza</taxon>
    </lineage>
</organism>
<reference evidence="2" key="1">
    <citation type="journal article" date="2013" name="Nat. Commun.">
        <title>Whole-genome sequencing of Oryza brachyantha reveals mechanisms underlying Oryza genome evolution.</title>
        <authorList>
            <person name="Chen J."/>
            <person name="Huang Q."/>
            <person name="Gao D."/>
            <person name="Wang J."/>
            <person name="Lang Y."/>
            <person name="Liu T."/>
            <person name="Li B."/>
            <person name="Bai Z."/>
            <person name="Luis Goicoechea J."/>
            <person name="Liang C."/>
            <person name="Chen C."/>
            <person name="Zhang W."/>
            <person name="Sun S."/>
            <person name="Liao Y."/>
            <person name="Zhang X."/>
            <person name="Yang L."/>
            <person name="Song C."/>
            <person name="Wang M."/>
            <person name="Shi J."/>
            <person name="Liu G."/>
            <person name="Liu J."/>
            <person name="Zhou H."/>
            <person name="Zhou W."/>
            <person name="Yu Q."/>
            <person name="An N."/>
            <person name="Chen Y."/>
            <person name="Cai Q."/>
            <person name="Wang B."/>
            <person name="Liu B."/>
            <person name="Min J."/>
            <person name="Huang Y."/>
            <person name="Wu H."/>
            <person name="Li Z."/>
            <person name="Zhang Y."/>
            <person name="Yin Y."/>
            <person name="Song W."/>
            <person name="Jiang J."/>
            <person name="Jackson S.A."/>
            <person name="Wing R.A."/>
            <person name="Wang J."/>
            <person name="Chen M."/>
        </authorList>
    </citation>
    <scope>NUCLEOTIDE SEQUENCE [LARGE SCALE GENOMIC DNA]</scope>
    <source>
        <strain evidence="2">cv. IRGC 101232</strain>
    </source>
</reference>
<protein>
    <submittedName>
        <fullName evidence="2">Uncharacterized protein</fullName>
    </submittedName>
</protein>
<evidence type="ECO:0000313" key="3">
    <source>
        <dbReference type="Proteomes" id="UP000006038"/>
    </source>
</evidence>
<reference evidence="2" key="2">
    <citation type="submission" date="2013-04" db="UniProtKB">
        <authorList>
            <consortium name="EnsemblPlants"/>
        </authorList>
    </citation>
    <scope>IDENTIFICATION</scope>
</reference>
<dbReference type="EnsemblPlants" id="OB01G41080.1">
    <property type="protein sequence ID" value="OB01G41080.1"/>
    <property type="gene ID" value="OB01G41080"/>
</dbReference>
<name>J3L4F2_ORYBR</name>
<evidence type="ECO:0000256" key="1">
    <source>
        <dbReference type="SAM" id="MobiDB-lite"/>
    </source>
</evidence>
<keyword evidence="3" id="KW-1185">Reference proteome</keyword>
<dbReference type="HOGENOM" id="CLU_2430584_0_0_1"/>
<dbReference type="AlphaFoldDB" id="J3L4F2"/>
<feature type="compositionally biased region" description="Basic and acidic residues" evidence="1">
    <location>
        <begin position="55"/>
        <end position="67"/>
    </location>
</feature>
<sequence>MKRKGNKGGCLCAPFRALSRACGSACDLYVRGMSGGTTPPVLLAMVASSQPTRRVSLELEASKDRVTRAPPRSQTRPPSTGRPPVAAASVR</sequence>
<feature type="region of interest" description="Disordered" evidence="1">
    <location>
        <begin position="52"/>
        <end position="91"/>
    </location>
</feature>